<gene>
    <name evidence="1" type="ORF">WKI299_LOCUS32133</name>
</gene>
<name>A0A816YJY9_9BILA</name>
<reference evidence="1" key="1">
    <citation type="submission" date="2021-02" db="EMBL/GenBank/DDBJ databases">
        <authorList>
            <person name="Nowell W R."/>
        </authorList>
    </citation>
    <scope>NUCLEOTIDE SEQUENCE</scope>
</reference>
<sequence length="129" mass="14931">MNNNRRVFLLKLSFNGDVKSFSIVTFHLFEDIIRCTGKGLEEDDLIQPTSVWITYDCRSKKGHLGVRFQSAAGKVDLAQMLIDLSTKKEQYEWQLRPDEVDHFYNLIKNDQQQLPMFSEAMGNIIIGKC</sequence>
<evidence type="ECO:0000313" key="1">
    <source>
        <dbReference type="EMBL" id="CAF2160708.1"/>
    </source>
</evidence>
<evidence type="ECO:0000313" key="2">
    <source>
        <dbReference type="Proteomes" id="UP000663856"/>
    </source>
</evidence>
<accession>A0A816YJY9</accession>
<organism evidence="1 2">
    <name type="scientific">Rotaria magnacalcarata</name>
    <dbReference type="NCBI Taxonomy" id="392030"/>
    <lineage>
        <taxon>Eukaryota</taxon>
        <taxon>Metazoa</taxon>
        <taxon>Spiralia</taxon>
        <taxon>Gnathifera</taxon>
        <taxon>Rotifera</taxon>
        <taxon>Eurotatoria</taxon>
        <taxon>Bdelloidea</taxon>
        <taxon>Philodinida</taxon>
        <taxon>Philodinidae</taxon>
        <taxon>Rotaria</taxon>
    </lineage>
</organism>
<proteinExistence type="predicted"/>
<protein>
    <submittedName>
        <fullName evidence="1">Uncharacterized protein</fullName>
    </submittedName>
</protein>
<comment type="caution">
    <text evidence="1">The sequence shown here is derived from an EMBL/GenBank/DDBJ whole genome shotgun (WGS) entry which is preliminary data.</text>
</comment>
<dbReference type="AlphaFoldDB" id="A0A816YJY9"/>
<dbReference type="Proteomes" id="UP000663856">
    <property type="component" value="Unassembled WGS sequence"/>
</dbReference>
<dbReference type="EMBL" id="CAJNRF010014743">
    <property type="protein sequence ID" value="CAF2160708.1"/>
    <property type="molecule type" value="Genomic_DNA"/>
</dbReference>